<feature type="domain" description="Calcineurin-like phosphoesterase" evidence="1">
    <location>
        <begin position="51"/>
        <end position="190"/>
    </location>
</feature>
<dbReference type="PANTHER" id="PTHR43143">
    <property type="entry name" value="METALLOPHOSPHOESTERASE, CALCINEURIN SUPERFAMILY"/>
    <property type="match status" value="1"/>
</dbReference>
<name>A0A1M6QDF3_9FLAO</name>
<keyword evidence="5" id="KW-1185">Reference proteome</keyword>
<comment type="caution">
    <text evidence="3">The sequence shown here is derived from an EMBL/GenBank/DDBJ whole genome shotgun (WGS) entry which is preliminary data.</text>
</comment>
<dbReference type="EMBL" id="FOKU01000001">
    <property type="protein sequence ID" value="SFB70264.1"/>
    <property type="molecule type" value="Genomic_DNA"/>
</dbReference>
<dbReference type="EMBL" id="FRAT01000001">
    <property type="protein sequence ID" value="SHK18093.1"/>
    <property type="molecule type" value="Genomic_DNA"/>
</dbReference>
<evidence type="ECO:0000313" key="5">
    <source>
        <dbReference type="Proteomes" id="UP000198940"/>
    </source>
</evidence>
<organism evidence="3 4">
    <name type="scientific">Flagellimonas taeanensis</name>
    <dbReference type="NCBI Taxonomy" id="1005926"/>
    <lineage>
        <taxon>Bacteria</taxon>
        <taxon>Pseudomonadati</taxon>
        <taxon>Bacteroidota</taxon>
        <taxon>Flavobacteriia</taxon>
        <taxon>Flavobacteriales</taxon>
        <taxon>Flavobacteriaceae</taxon>
        <taxon>Flagellimonas</taxon>
    </lineage>
</organism>
<reference evidence="3 4" key="1">
    <citation type="submission" date="2016-11" db="EMBL/GenBank/DDBJ databases">
        <authorList>
            <person name="Varghese N."/>
            <person name="Submissions S."/>
        </authorList>
    </citation>
    <scope>NUCLEOTIDE SEQUENCE [LARGE SCALE GENOMIC DNA]</scope>
    <source>
        <strain evidence="3 4">CGMCC 1.12174</strain>
        <strain evidence="2 5">DSM 26351</strain>
    </source>
</reference>
<dbReference type="Gene3D" id="3.60.21.10">
    <property type="match status" value="1"/>
</dbReference>
<dbReference type="Pfam" id="PF00149">
    <property type="entry name" value="Metallophos"/>
    <property type="match status" value="1"/>
</dbReference>
<proteinExistence type="predicted"/>
<evidence type="ECO:0000313" key="4">
    <source>
        <dbReference type="Proteomes" id="UP000184031"/>
    </source>
</evidence>
<gene>
    <name evidence="2" type="ORF">SAMN04487891_101542</name>
    <name evidence="3" type="ORF">SAMN05216293_0549</name>
</gene>
<dbReference type="InterPro" id="IPR051918">
    <property type="entry name" value="STPP_CPPED1"/>
</dbReference>
<accession>A0A1M6QDF3</accession>
<evidence type="ECO:0000259" key="1">
    <source>
        <dbReference type="Pfam" id="PF00149"/>
    </source>
</evidence>
<dbReference type="OrthoDB" id="9816081at2"/>
<dbReference type="Proteomes" id="UP000198940">
    <property type="component" value="Unassembled WGS sequence"/>
</dbReference>
<dbReference type="AlphaFoldDB" id="A0A1M6QDF3"/>
<dbReference type="SUPFAM" id="SSF56300">
    <property type="entry name" value="Metallo-dependent phosphatases"/>
    <property type="match status" value="1"/>
</dbReference>
<dbReference type="InterPro" id="IPR004843">
    <property type="entry name" value="Calcineurin-like_PHP"/>
</dbReference>
<evidence type="ECO:0000313" key="2">
    <source>
        <dbReference type="EMBL" id="SFB70264.1"/>
    </source>
</evidence>
<dbReference type="InterPro" id="IPR029052">
    <property type="entry name" value="Metallo-depent_PP-like"/>
</dbReference>
<evidence type="ECO:0000313" key="3">
    <source>
        <dbReference type="EMBL" id="SHK18093.1"/>
    </source>
</evidence>
<dbReference type="Proteomes" id="UP000184031">
    <property type="component" value="Unassembled WGS sequence"/>
</dbReference>
<dbReference type="PANTHER" id="PTHR43143:SF1">
    <property type="entry name" value="SERINE_THREONINE-PROTEIN PHOSPHATASE CPPED1"/>
    <property type="match status" value="1"/>
</dbReference>
<sequence length="291" mass="33250">MNNLTLLLLFMIVALEGCSHSNDNESKAYSFFVAGHVYGYPGETETNIGVHPPFKQKLEMIKNNPDIKFGVFTGDIVFDALKENEWDEVDQDIAFINKKVYFAPGNHDVGSAKKRDIFTRRYGPTYQSFVYAEDLVIILDPNLKGWSIEGDQLTWLKEQLNPNKNTVRNIFVFFHQLLWWTPENEFKSYPPNSTSGGEGNNNFFTEVYPLFRDFGKPTYMFAGDTGVYERGIFYHKDKNFTFIASGMGGRKQDNFVIANVDPKGLVSFQLVSLNTNDSNELGKLENYTLND</sequence>
<dbReference type="STRING" id="1055723.SAMN05216293_0549"/>
<dbReference type="GO" id="GO:0016787">
    <property type="term" value="F:hydrolase activity"/>
    <property type="evidence" value="ECO:0007669"/>
    <property type="project" value="InterPro"/>
</dbReference>
<protein>
    <submittedName>
        <fullName evidence="3">Calcineurin-like phosphoesterase</fullName>
    </submittedName>
</protein>
<dbReference type="RefSeq" id="WP_072876561.1">
    <property type="nucleotide sequence ID" value="NZ_FOKU01000001.1"/>
</dbReference>